<feature type="region of interest" description="Disordered" evidence="9">
    <location>
        <begin position="79"/>
        <end position="119"/>
    </location>
</feature>
<reference evidence="12" key="1">
    <citation type="submission" date="2025-08" db="UniProtKB">
        <authorList>
            <consortium name="RefSeq"/>
        </authorList>
    </citation>
    <scope>IDENTIFICATION</scope>
    <source>
        <tissue evidence="12">Whole body</tissue>
    </source>
</reference>
<evidence type="ECO:0000256" key="3">
    <source>
        <dbReference type="ARBA" id="ARBA00022559"/>
    </source>
</evidence>
<feature type="compositionally biased region" description="Polar residues" evidence="9">
    <location>
        <begin position="1215"/>
        <end position="1230"/>
    </location>
</feature>
<evidence type="ECO:0000256" key="4">
    <source>
        <dbReference type="ARBA" id="ARBA00022617"/>
    </source>
</evidence>
<feature type="compositionally biased region" description="Polar residues" evidence="9">
    <location>
        <begin position="1105"/>
        <end position="1115"/>
    </location>
</feature>
<evidence type="ECO:0000313" key="11">
    <source>
        <dbReference type="Proteomes" id="UP000694925"/>
    </source>
</evidence>
<evidence type="ECO:0000256" key="2">
    <source>
        <dbReference type="ARBA" id="ARBA00022525"/>
    </source>
</evidence>
<dbReference type="FunFam" id="1.10.640.10:FF:000003">
    <property type="entry name" value="chorion peroxidase"/>
    <property type="match status" value="1"/>
</dbReference>
<keyword evidence="11" id="KW-1185">Reference proteome</keyword>
<keyword evidence="5 10" id="KW-0732">Signal</keyword>
<dbReference type="RefSeq" id="XP_026673359.1">
    <property type="nucleotide sequence ID" value="XM_026817558.1"/>
</dbReference>
<feature type="compositionally biased region" description="Polar residues" evidence="9">
    <location>
        <begin position="1190"/>
        <end position="1207"/>
    </location>
</feature>
<keyword evidence="7 8" id="KW-0408">Iron</keyword>
<evidence type="ECO:0000256" key="9">
    <source>
        <dbReference type="SAM" id="MobiDB-lite"/>
    </source>
</evidence>
<feature type="compositionally biased region" description="Polar residues" evidence="9">
    <location>
        <begin position="1123"/>
        <end position="1136"/>
    </location>
</feature>
<dbReference type="PANTHER" id="PTHR11475">
    <property type="entry name" value="OXIDASE/PEROXIDASE"/>
    <property type="match status" value="1"/>
</dbReference>
<feature type="compositionally biased region" description="Polar residues" evidence="9">
    <location>
        <begin position="1413"/>
        <end position="1424"/>
    </location>
</feature>
<feature type="region of interest" description="Disordered" evidence="9">
    <location>
        <begin position="1387"/>
        <end position="1454"/>
    </location>
</feature>
<dbReference type="SUPFAM" id="SSF48113">
    <property type="entry name" value="Heme-dependent peroxidases"/>
    <property type="match status" value="1"/>
</dbReference>
<keyword evidence="2" id="KW-0964">Secreted</keyword>
<evidence type="ECO:0000256" key="5">
    <source>
        <dbReference type="ARBA" id="ARBA00022729"/>
    </source>
</evidence>
<feature type="region of interest" description="Disordered" evidence="9">
    <location>
        <begin position="1190"/>
        <end position="1230"/>
    </location>
</feature>
<dbReference type="GO" id="GO:0004601">
    <property type="term" value="F:peroxidase activity"/>
    <property type="evidence" value="ECO:0007669"/>
    <property type="project" value="UniProtKB-KW"/>
</dbReference>
<feature type="compositionally biased region" description="Basic and acidic residues" evidence="9">
    <location>
        <begin position="106"/>
        <end position="119"/>
    </location>
</feature>
<dbReference type="PRINTS" id="PR00457">
    <property type="entry name" value="ANPEROXIDASE"/>
</dbReference>
<dbReference type="InterPro" id="IPR037120">
    <property type="entry name" value="Haem_peroxidase_sf_animal"/>
</dbReference>
<dbReference type="PROSITE" id="PS50292">
    <property type="entry name" value="PEROXIDASE_3"/>
    <property type="match status" value="1"/>
</dbReference>
<keyword evidence="4 8" id="KW-0349">Heme</keyword>
<evidence type="ECO:0000256" key="8">
    <source>
        <dbReference type="PIRSR" id="PIRSR619791-2"/>
    </source>
</evidence>
<organism evidence="11 12">
    <name type="scientific">Ceratina calcarata</name>
    <dbReference type="NCBI Taxonomy" id="156304"/>
    <lineage>
        <taxon>Eukaryota</taxon>
        <taxon>Metazoa</taxon>
        <taxon>Ecdysozoa</taxon>
        <taxon>Arthropoda</taxon>
        <taxon>Hexapoda</taxon>
        <taxon>Insecta</taxon>
        <taxon>Pterygota</taxon>
        <taxon>Neoptera</taxon>
        <taxon>Endopterygota</taxon>
        <taxon>Hymenoptera</taxon>
        <taxon>Apocrita</taxon>
        <taxon>Aculeata</taxon>
        <taxon>Apoidea</taxon>
        <taxon>Anthophila</taxon>
        <taxon>Apidae</taxon>
        <taxon>Ceratina</taxon>
        <taxon>Zadontomerus</taxon>
    </lineage>
</organism>
<dbReference type="GeneID" id="108629732"/>
<comment type="subcellular location">
    <subcellularLocation>
        <location evidence="1">Secreted</location>
    </subcellularLocation>
</comment>
<gene>
    <name evidence="12" type="primary">LOC108629732</name>
</gene>
<accession>A0AAJ7WEM0</accession>
<evidence type="ECO:0000256" key="10">
    <source>
        <dbReference type="SAM" id="SignalP"/>
    </source>
</evidence>
<dbReference type="InterPro" id="IPR019791">
    <property type="entry name" value="Haem_peroxidase_animal"/>
</dbReference>
<keyword evidence="3" id="KW-0575">Peroxidase</keyword>
<keyword evidence="6" id="KW-0560">Oxidoreductase</keyword>
<feature type="region of interest" description="Disordered" evidence="9">
    <location>
        <begin position="1044"/>
        <end position="1071"/>
    </location>
</feature>
<dbReference type="InterPro" id="IPR010255">
    <property type="entry name" value="Haem_peroxidase_sf"/>
</dbReference>
<feature type="region of interest" description="Disordered" evidence="9">
    <location>
        <begin position="1086"/>
        <end position="1136"/>
    </location>
</feature>
<dbReference type="Gene3D" id="1.10.640.10">
    <property type="entry name" value="Haem peroxidase domain superfamily, animal type"/>
    <property type="match status" value="1"/>
</dbReference>
<dbReference type="KEGG" id="ccal:108629732"/>
<feature type="binding site" description="axial binding residue" evidence="8">
    <location>
        <position position="602"/>
    </location>
    <ligand>
        <name>heme b</name>
        <dbReference type="ChEBI" id="CHEBI:60344"/>
    </ligand>
    <ligandPart>
        <name>Fe</name>
        <dbReference type="ChEBI" id="CHEBI:18248"/>
    </ligandPart>
</feature>
<evidence type="ECO:0000256" key="1">
    <source>
        <dbReference type="ARBA" id="ARBA00004613"/>
    </source>
</evidence>
<dbReference type="Proteomes" id="UP000694925">
    <property type="component" value="Unplaced"/>
</dbReference>
<dbReference type="PANTHER" id="PTHR11475:SF109">
    <property type="entry name" value="CHORION PEROXIDASE-LIKE PROTEIN"/>
    <property type="match status" value="1"/>
</dbReference>
<dbReference type="GO" id="GO:0046872">
    <property type="term" value="F:metal ion binding"/>
    <property type="evidence" value="ECO:0007669"/>
    <property type="project" value="UniProtKB-KW"/>
</dbReference>
<feature type="compositionally biased region" description="Polar residues" evidence="9">
    <location>
        <begin position="1086"/>
        <end position="1097"/>
    </location>
</feature>
<dbReference type="GO" id="GO:0006979">
    <property type="term" value="P:response to oxidative stress"/>
    <property type="evidence" value="ECO:0007669"/>
    <property type="project" value="InterPro"/>
</dbReference>
<dbReference type="Pfam" id="PF03098">
    <property type="entry name" value="An_peroxidase"/>
    <property type="match status" value="1"/>
</dbReference>
<keyword evidence="8" id="KW-0479">Metal-binding</keyword>
<dbReference type="GO" id="GO:0005576">
    <property type="term" value="C:extracellular region"/>
    <property type="evidence" value="ECO:0007669"/>
    <property type="project" value="UniProtKB-SubCell"/>
</dbReference>
<evidence type="ECO:0000256" key="6">
    <source>
        <dbReference type="ARBA" id="ARBA00023002"/>
    </source>
</evidence>
<feature type="chain" id="PRO_5042504910" evidence="10">
    <location>
        <begin position="18"/>
        <end position="1454"/>
    </location>
</feature>
<dbReference type="CDD" id="cd09823">
    <property type="entry name" value="peroxinectin_like"/>
    <property type="match status" value="1"/>
</dbReference>
<dbReference type="GO" id="GO:0022412">
    <property type="term" value="P:cellular process involved in reproduction in multicellular organism"/>
    <property type="evidence" value="ECO:0007669"/>
    <property type="project" value="UniProtKB-ARBA"/>
</dbReference>
<feature type="signal peptide" evidence="10">
    <location>
        <begin position="1"/>
        <end position="17"/>
    </location>
</feature>
<sequence length="1454" mass="163595">MTSYAFVLLVLFSGALSRSATNHETLDTTTKLPDSRNDIRNYEKSEEPIETLFIPEDPNRYKEILLHVRELFEPVGESIEPFDRSSEGSSADNAAGKNRFSMTTGIRERNRNPQGKEDEEKYLERNLGEEVFPVTTAEDNGRGGATPLGINKYNDSYAGKKEPDEEDVLEAAYFGLNAMKDLYTVKEPMLYYMGLYLGSDNPARHVAVFNDQTEEARTLAKYGFAVLQGTAMFKKKFPDASTDLLLSRRSQSNPLHRGCPNRGVPDCPPASFRYRTSDGSCNNLQHLWWGSAMSTMQRYLPPVYDDGIQSVRKSVTGAPLPSARLVSAVIHEDKDVPLASVTHMLMQWGQFVDHDITATGQSRGFNGSIPQCCLNFGTGFQPPEFTHPECLPIPVSAQDNFFGPLGVRCLEFARSGPAPKEDCVFGPREQLSQVTSYLDASTVYSSNAFHTDALRLFRNGLLQYGKIQSHRPVLPKLDPDLCKRGSLSTSCFRAGDGRLGEQPALTSLHVAFLRLHNRIATKLAALNAHWSDEKLFQESRRIVAAVVQHITYREFLPIVLGQDVMKIFDLELLKKGYFDGYDPAVNPTIANEFSTAAYRFGHSLVQSSFVRYDSNHQPIFNNVSIHNELTNPANLETAGSVDRLLLGLINQPSQRRDEHVSEELTNHLFQTPSFPFGMDLASINIQRGRDHGIPPYVQWRVPCGLSPIRSFEDLETAMPPSTARKFKLVYSAVEDIDLFTAGLAEKSVKGGLVGPTFACIIGQQFNNLRRGDRFWYENSQQENSFTPGQLQQIRRVTLAQVLCTTMDDIETVQPFVFLTADTLKNQRLPCNDPVVGQLNLEFWAEGSAEVRSRAGILDQVKKKISIPGLTTPKPVSTTEEGKFFYQSMEPPKASVLQKNRIVVKRPIGTPDNVTIVVQNNAINSPVFVNDAIHGSMIRINPSLNQKAHQPPIPEDYLPGPKPIPTTHPLASINRPYAFRDPNDPNPLHQGFLSGHVENDVIFEHLSGSSPRPTLYTYYTNFQKMTTQRPPHEVDMYLVNYKPQGQASRPNSWIEPQYESQSKPHYGSSENQHLKPVYDAENERFQHNSQGYGSQNHLPSRPSYIENRQPSDNQEYQNHKFSKPFNTPPHSNQGYGTNTWQKVQYQQSSYNKKQQDVVKDSGNGYTTWSSVSPDKNTIDRVTDQQIYLISPPYQSSNKPTQTVSTYQREPTKPSIDHNSYISSSTRPSLSQFDKNPNIYDNQHDYGNAFHQSTPVYKPGYQTNRSPEAYQTLTRPKPSKIHSVTIVTEPSETMSQAEIDRVENRVTSEIPRPLISQAGNNGVRRPGQYYYEKNVLHRYPESQTERYNGEERHKQLSDISLENQSTFNNESSADIDATVNQTRYALSDSADDDDVDRGVGETFLGNGAPRYRTSHWLNPQEDSSLPSAPEVPKIPSDKTAAARELPKPIKFRYHGS</sequence>
<proteinExistence type="predicted"/>
<name>A0AAJ7WEM0_9HYME</name>
<evidence type="ECO:0000256" key="7">
    <source>
        <dbReference type="ARBA" id="ARBA00023004"/>
    </source>
</evidence>
<protein>
    <submittedName>
        <fullName evidence="12">Uncharacterized protein LOC108629732</fullName>
    </submittedName>
</protein>
<dbReference type="GO" id="GO:0020037">
    <property type="term" value="F:heme binding"/>
    <property type="evidence" value="ECO:0007669"/>
    <property type="project" value="InterPro"/>
</dbReference>
<feature type="compositionally biased region" description="Polar residues" evidence="9">
    <location>
        <begin position="1057"/>
        <end position="1070"/>
    </location>
</feature>
<evidence type="ECO:0000313" key="12">
    <source>
        <dbReference type="RefSeq" id="XP_026673359.1"/>
    </source>
</evidence>